<feature type="coiled-coil region" evidence="1">
    <location>
        <begin position="238"/>
        <end position="272"/>
    </location>
</feature>
<evidence type="ECO:0000313" key="3">
    <source>
        <dbReference type="EMBL" id="GJJ68355.1"/>
    </source>
</evidence>
<gene>
    <name evidence="3" type="ORF">EMPS_00701</name>
</gene>
<dbReference type="EMBL" id="BQFW01000001">
    <property type="protein sequence ID" value="GJJ68355.1"/>
    <property type="molecule type" value="Genomic_DNA"/>
</dbReference>
<dbReference type="Proteomes" id="UP000827284">
    <property type="component" value="Unassembled WGS sequence"/>
</dbReference>
<dbReference type="Pfam" id="PF13094">
    <property type="entry name" value="CENP-Q"/>
    <property type="match status" value="1"/>
</dbReference>
<comment type="caution">
    <text evidence="3">The sequence shown here is derived from an EMBL/GenBank/DDBJ whole genome shotgun (WGS) entry which is preliminary data.</text>
</comment>
<organism evidence="3 4">
    <name type="scientific">Entomortierella parvispora</name>
    <dbReference type="NCBI Taxonomy" id="205924"/>
    <lineage>
        <taxon>Eukaryota</taxon>
        <taxon>Fungi</taxon>
        <taxon>Fungi incertae sedis</taxon>
        <taxon>Mucoromycota</taxon>
        <taxon>Mortierellomycotina</taxon>
        <taxon>Mortierellomycetes</taxon>
        <taxon>Mortierellales</taxon>
        <taxon>Mortierellaceae</taxon>
        <taxon>Entomortierella</taxon>
    </lineage>
</organism>
<protein>
    <recommendedName>
        <fullName evidence="5">Kinetochore protein fta7</fullName>
    </recommendedName>
</protein>
<evidence type="ECO:0000313" key="4">
    <source>
        <dbReference type="Proteomes" id="UP000827284"/>
    </source>
</evidence>
<reference evidence="3" key="1">
    <citation type="submission" date="2021-11" db="EMBL/GenBank/DDBJ databases">
        <authorList>
            <person name="Herlambang A."/>
            <person name="Guo Y."/>
            <person name="Takashima Y."/>
            <person name="Nishizawa T."/>
        </authorList>
    </citation>
    <scope>NUCLEOTIDE SEQUENCE</scope>
    <source>
        <strain evidence="3">E1425</strain>
    </source>
</reference>
<feature type="compositionally biased region" description="Basic residues" evidence="2">
    <location>
        <begin position="40"/>
        <end position="67"/>
    </location>
</feature>
<feature type="compositionally biased region" description="Polar residues" evidence="2">
    <location>
        <begin position="18"/>
        <end position="29"/>
    </location>
</feature>
<sequence length="406" mass="45237">MAKAKKSGTEGRWKTQLPFKSSTDTSSKTAPGDAVPATSSKHRVEKTSKVKSKSKAQPRPRSKKRAAKVASTTTAAKTRSATSKPAAVASSSAASSSNTKVARVLSDEEEISDSAQEDEDDEEEEEEDHDHQLGLRPTLRVVSKATVRRTWKPVSVKTRTHIQTLMSSLFPAAISRARGDRRKIAVQMKLNQLMQKMNDCLSELDVPPPGRDRGLNYGQLTARNRELEATLVPDLEHIRDLELRLEQEQRLAEQDEAELTDFQDKKRALDQRTTQLHRSKLHPLLRDRNLQATTSALCREDNDYSHLSVADQRLLSLMDTSQGGDFGSSEMREPLYNPDQDLMINKASKRLGSRLSAIERNGEKLDPLMNLVAATKDKVQELSVSTFGSNPQNNPFGTNIMSPLRR</sequence>
<evidence type="ECO:0000256" key="1">
    <source>
        <dbReference type="SAM" id="Coils"/>
    </source>
</evidence>
<accession>A0A9P3H1G4</accession>
<name>A0A9P3H1G4_9FUNG</name>
<feature type="region of interest" description="Disordered" evidence="2">
    <location>
        <begin position="1"/>
        <end position="133"/>
    </location>
</feature>
<feature type="region of interest" description="Disordered" evidence="2">
    <location>
        <begin position="385"/>
        <end position="406"/>
    </location>
</feature>
<keyword evidence="1" id="KW-0175">Coiled coil</keyword>
<dbReference type="InterPro" id="IPR025212">
    <property type="entry name" value="CAD_CENP-Q"/>
</dbReference>
<keyword evidence="4" id="KW-1185">Reference proteome</keyword>
<dbReference type="OrthoDB" id="2420947at2759"/>
<dbReference type="AlphaFoldDB" id="A0A9P3H1G4"/>
<feature type="compositionally biased region" description="Low complexity" evidence="2">
    <location>
        <begin position="68"/>
        <end position="102"/>
    </location>
</feature>
<reference evidence="3" key="2">
    <citation type="journal article" date="2022" name="Microbiol. Resour. Announc.">
        <title>Whole-Genome Sequence of Entomortierella parvispora E1425, a Mucoromycotan Fungus Associated with Burkholderiaceae-Related Endosymbiotic Bacteria.</title>
        <authorList>
            <person name="Herlambang A."/>
            <person name="Guo Y."/>
            <person name="Takashima Y."/>
            <person name="Narisawa K."/>
            <person name="Ohta H."/>
            <person name="Nishizawa T."/>
        </authorList>
    </citation>
    <scope>NUCLEOTIDE SEQUENCE</scope>
    <source>
        <strain evidence="3">E1425</strain>
    </source>
</reference>
<evidence type="ECO:0000256" key="2">
    <source>
        <dbReference type="SAM" id="MobiDB-lite"/>
    </source>
</evidence>
<proteinExistence type="predicted"/>
<feature type="compositionally biased region" description="Acidic residues" evidence="2">
    <location>
        <begin position="107"/>
        <end position="128"/>
    </location>
</feature>
<evidence type="ECO:0008006" key="5">
    <source>
        <dbReference type="Google" id="ProtNLM"/>
    </source>
</evidence>